<accession>A0ABD5X5A8</accession>
<dbReference type="RefSeq" id="WP_267635955.1">
    <property type="nucleotide sequence ID" value="NZ_JAODIY010000001.1"/>
</dbReference>
<keyword evidence="1" id="KW-1133">Transmembrane helix</keyword>
<keyword evidence="1" id="KW-0472">Membrane</keyword>
<dbReference type="InterPro" id="IPR055690">
    <property type="entry name" value="DUF7266"/>
</dbReference>
<feature type="transmembrane region" description="Helical" evidence="1">
    <location>
        <begin position="20"/>
        <end position="40"/>
    </location>
</feature>
<reference evidence="2 3" key="1">
    <citation type="journal article" date="2014" name="Int. J. Syst. Evol. Microbiol.">
        <title>Complete genome sequence of Corynebacterium casei LMG S-19264T (=DSM 44701T), isolated from a smear-ripened cheese.</title>
        <authorList>
            <consortium name="US DOE Joint Genome Institute (JGI-PGF)"/>
            <person name="Walter F."/>
            <person name="Albersmeier A."/>
            <person name="Kalinowski J."/>
            <person name="Ruckert C."/>
        </authorList>
    </citation>
    <scope>NUCLEOTIDE SEQUENCE [LARGE SCALE GENOMIC DNA]</scope>
    <source>
        <strain evidence="2 3">CGMCC 4.7215</strain>
    </source>
</reference>
<proteinExistence type="predicted"/>
<name>A0ABD5X5A8_9EURY</name>
<keyword evidence="1" id="KW-0812">Transmembrane</keyword>
<dbReference type="Proteomes" id="UP001596414">
    <property type="component" value="Unassembled WGS sequence"/>
</dbReference>
<comment type="caution">
    <text evidence="2">The sequence shown here is derived from an EMBL/GenBank/DDBJ whole genome shotgun (WGS) entry which is preliminary data.</text>
</comment>
<sequence length="155" mass="16378">MGEFSAANRGVTPVVSKTLAIGLTVLYIAGMTTVLFGGVVPEYQNRTGAELGERVLATAAGELERAPPAVPGTVKRQTTVMLPKTIANEEYRLVLSNGTNSLRLDHSNPAIETKTQLSLPPSVTPQNNSVNAGTFVITVSGQSANRKLSIKEEQS</sequence>
<organism evidence="2 3">
    <name type="scientific">Halovenus rubra</name>
    <dbReference type="NCBI Taxonomy" id="869890"/>
    <lineage>
        <taxon>Archaea</taxon>
        <taxon>Methanobacteriati</taxon>
        <taxon>Methanobacteriota</taxon>
        <taxon>Stenosarchaea group</taxon>
        <taxon>Halobacteria</taxon>
        <taxon>Halobacteriales</taxon>
        <taxon>Haloarculaceae</taxon>
        <taxon>Halovenus</taxon>
    </lineage>
</organism>
<protein>
    <submittedName>
        <fullName evidence="2">Uncharacterized protein</fullName>
    </submittedName>
</protein>
<evidence type="ECO:0000313" key="2">
    <source>
        <dbReference type="EMBL" id="MFC7126401.1"/>
    </source>
</evidence>
<evidence type="ECO:0000313" key="3">
    <source>
        <dbReference type="Proteomes" id="UP001596414"/>
    </source>
</evidence>
<dbReference type="AlphaFoldDB" id="A0ABD5X5A8"/>
<gene>
    <name evidence="2" type="ORF">ACFQJ7_10200</name>
</gene>
<dbReference type="Pfam" id="PF23928">
    <property type="entry name" value="DUF7266"/>
    <property type="match status" value="1"/>
</dbReference>
<dbReference type="EMBL" id="JBHSZQ010000020">
    <property type="protein sequence ID" value="MFC7126401.1"/>
    <property type="molecule type" value="Genomic_DNA"/>
</dbReference>
<evidence type="ECO:0000256" key="1">
    <source>
        <dbReference type="SAM" id="Phobius"/>
    </source>
</evidence>